<keyword evidence="2" id="KW-0812">Transmembrane</keyword>
<evidence type="ECO:0000256" key="2">
    <source>
        <dbReference type="SAM" id="Phobius"/>
    </source>
</evidence>
<evidence type="ECO:0000256" key="1">
    <source>
        <dbReference type="SAM" id="MobiDB-lite"/>
    </source>
</evidence>
<dbReference type="InterPro" id="IPR044202">
    <property type="entry name" value="LETM1/MDM38-like"/>
</dbReference>
<proteinExistence type="predicted"/>
<dbReference type="GO" id="GO:0030003">
    <property type="term" value="P:intracellular monoatomic cation homeostasis"/>
    <property type="evidence" value="ECO:0007669"/>
    <property type="project" value="TreeGrafter"/>
</dbReference>
<feature type="transmembrane region" description="Helical" evidence="2">
    <location>
        <begin position="618"/>
        <end position="647"/>
    </location>
</feature>
<evidence type="ECO:0008006" key="5">
    <source>
        <dbReference type="Google" id="ProtNLM"/>
    </source>
</evidence>
<keyword evidence="2" id="KW-1133">Transmembrane helix</keyword>
<dbReference type="GO" id="GO:0005743">
    <property type="term" value="C:mitochondrial inner membrane"/>
    <property type="evidence" value="ECO:0007669"/>
    <property type="project" value="InterPro"/>
</dbReference>
<protein>
    <recommendedName>
        <fullName evidence="5">Letm1 RBD domain-containing protein</fullName>
    </recommendedName>
</protein>
<gene>
    <name evidence="3" type="ORF">LSALG_LOCUS20881</name>
</gene>
<evidence type="ECO:0000313" key="3">
    <source>
        <dbReference type="EMBL" id="CAI9281168.1"/>
    </source>
</evidence>
<dbReference type="EMBL" id="OX465080">
    <property type="protein sequence ID" value="CAI9281168.1"/>
    <property type="molecule type" value="Genomic_DNA"/>
</dbReference>
<dbReference type="PANTHER" id="PTHR14009:SF34">
    <property type="entry name" value="LETM1 RBD DOMAIN-CONTAINING PROTEIN"/>
    <property type="match status" value="1"/>
</dbReference>
<sequence length="701" mass="79543">MASRFSFRSSYNLDSTRSEDTTSSRLPNFAKFSKNQQLKRSSLKNNPLRACISSSRNILLHRSSSKSLSSIRSSGIDNFILEDEPSLGITTHTNEFEFNHVNCLIWVLHHSARSFSLAVQSLDFAKTGPELSNAWNGIDVNAWHKHTAYQVAVYALLKSAIEVGSFLSQKRSNSQVYEILSSNTSFLGEFIETQLNSKHPKLIQWFRTVELPRITGLFIPLFSKWSAEYSGSGVAGVILAITCCTSITKLGSHRVSCAQFTASIDNSLAEFRDLSCDLVSVDKLHNLAIKSGFEEDFLLHCGKKVLPSKNIEDVEFWIGLVKKKLSLAFHRESVIIPQENFIEKVEETTLATLGIFAYLGRETRLYLSNMNIKEMDDQIKDFLSYLECGSLYIYPEFNSLAKYQLFIEVVIDEISWLDFYAPLKCKFQYDGRRSRKHQTEKELILYTVLTVCYDVFSGFVHYTTSSQKPLNSDVLSFLSQSQALLSNCLEEYWATYDKSGEVMKFGERVVHESFMLLEAHSKPIELMKRGNHEEVSREIKGISLLAGINHLKVARKRKRLYERLLRKSTEKVIYASNIVCMGTQLLFIDVGDVIGLLVKQLRGKKITNREKRKIKRTLNDMVTLVPVTILMLIPVSAVGHAAILAAINKYVPSLIPSPYSSERLNLVRQLKRTKKMEVGSWVIRETNEESEGGKSFTVVVP</sequence>
<name>A0AA35YVS7_LACSI</name>
<keyword evidence="4" id="KW-1185">Reference proteome</keyword>
<accession>A0AA35YVS7</accession>
<feature type="region of interest" description="Disordered" evidence="1">
    <location>
        <begin position="1"/>
        <end position="26"/>
    </location>
</feature>
<dbReference type="Proteomes" id="UP001177003">
    <property type="component" value="Chromosome 4"/>
</dbReference>
<dbReference type="PANTHER" id="PTHR14009">
    <property type="entry name" value="LEUCINE ZIPPER-EF-HAND CONTAINING TRANSMEMBRANE PROTEIN"/>
    <property type="match status" value="1"/>
</dbReference>
<keyword evidence="2" id="KW-0472">Membrane</keyword>
<reference evidence="3" key="1">
    <citation type="submission" date="2023-04" db="EMBL/GenBank/DDBJ databases">
        <authorList>
            <person name="Vijverberg K."/>
            <person name="Xiong W."/>
            <person name="Schranz E."/>
        </authorList>
    </citation>
    <scope>NUCLEOTIDE SEQUENCE</scope>
</reference>
<dbReference type="AlphaFoldDB" id="A0AA35YVS7"/>
<evidence type="ECO:0000313" key="4">
    <source>
        <dbReference type="Proteomes" id="UP001177003"/>
    </source>
</evidence>
<feature type="compositionally biased region" description="Polar residues" evidence="1">
    <location>
        <begin position="1"/>
        <end position="13"/>
    </location>
</feature>
<organism evidence="3 4">
    <name type="scientific">Lactuca saligna</name>
    <name type="common">Willowleaf lettuce</name>
    <dbReference type="NCBI Taxonomy" id="75948"/>
    <lineage>
        <taxon>Eukaryota</taxon>
        <taxon>Viridiplantae</taxon>
        <taxon>Streptophyta</taxon>
        <taxon>Embryophyta</taxon>
        <taxon>Tracheophyta</taxon>
        <taxon>Spermatophyta</taxon>
        <taxon>Magnoliopsida</taxon>
        <taxon>eudicotyledons</taxon>
        <taxon>Gunneridae</taxon>
        <taxon>Pentapetalae</taxon>
        <taxon>asterids</taxon>
        <taxon>campanulids</taxon>
        <taxon>Asterales</taxon>
        <taxon>Asteraceae</taxon>
        <taxon>Cichorioideae</taxon>
        <taxon>Cichorieae</taxon>
        <taxon>Lactucinae</taxon>
        <taxon>Lactuca</taxon>
    </lineage>
</organism>